<organism evidence="7 8">
    <name type="scientific">Leisingera methylohalidivorans DSM 14336</name>
    <dbReference type="NCBI Taxonomy" id="999552"/>
    <lineage>
        <taxon>Bacteria</taxon>
        <taxon>Pseudomonadati</taxon>
        <taxon>Pseudomonadota</taxon>
        <taxon>Alphaproteobacteria</taxon>
        <taxon>Rhodobacterales</taxon>
        <taxon>Roseobacteraceae</taxon>
        <taxon>Leisingera</taxon>
    </lineage>
</organism>
<dbReference type="Proteomes" id="UP000018780">
    <property type="component" value="Plasmid unnamed"/>
</dbReference>
<reference evidence="7 8" key="1">
    <citation type="submission" date="2013-09" db="EMBL/GenBank/DDBJ databases">
        <authorList>
            <consortium name="DOE Joint Genome Institute"/>
            <person name="Klenk H.-P."/>
            <person name="Huntemann M."/>
            <person name="Han J."/>
            <person name="Chen A."/>
            <person name="Kyrpides N."/>
            <person name="Mavromatis K."/>
            <person name="Markowitz V."/>
            <person name="Palaniappan K."/>
            <person name="Ivanova N."/>
            <person name="Schaumberg A."/>
            <person name="Pati A."/>
            <person name="Liolios K."/>
            <person name="Nordberg H.P."/>
            <person name="Cantor M.N."/>
            <person name="Hua S.X."/>
            <person name="Woyke T."/>
        </authorList>
    </citation>
    <scope>NUCLEOTIDE SEQUENCE [LARGE SCALE GENOMIC DNA]</scope>
    <source>
        <strain evidence="7 8">DSM 14336</strain>
        <plasmid evidence="8">1</plasmid>
    </source>
</reference>
<dbReference type="PIRSF" id="PIRSF002741">
    <property type="entry name" value="MppA"/>
    <property type="match status" value="1"/>
</dbReference>
<dbReference type="SUPFAM" id="SSF53850">
    <property type="entry name" value="Periplasmic binding protein-like II"/>
    <property type="match status" value="1"/>
</dbReference>
<feature type="chain" id="PRO_5004782778" description="Solute-binding protein family 5 domain-containing protein" evidence="5">
    <location>
        <begin position="31"/>
        <end position="530"/>
    </location>
</feature>
<evidence type="ECO:0000256" key="4">
    <source>
        <dbReference type="ARBA" id="ARBA00022729"/>
    </source>
</evidence>
<evidence type="ECO:0000256" key="5">
    <source>
        <dbReference type="SAM" id="SignalP"/>
    </source>
</evidence>
<dbReference type="Gene3D" id="3.10.105.10">
    <property type="entry name" value="Dipeptide-binding Protein, Domain 3"/>
    <property type="match status" value="1"/>
</dbReference>
<keyword evidence="3" id="KW-0813">Transport</keyword>
<comment type="subcellular location">
    <subcellularLocation>
        <location evidence="1">Periplasm</location>
    </subcellularLocation>
</comment>
<dbReference type="EMBL" id="CP006774">
    <property type="protein sequence ID" value="AHD03521.1"/>
    <property type="molecule type" value="Genomic_DNA"/>
</dbReference>
<feature type="domain" description="Solute-binding protein family 5" evidence="6">
    <location>
        <begin position="73"/>
        <end position="445"/>
    </location>
</feature>
<proteinExistence type="inferred from homology"/>
<dbReference type="PANTHER" id="PTHR30290:SF9">
    <property type="entry name" value="OLIGOPEPTIDE-BINDING PROTEIN APPA"/>
    <property type="match status" value="1"/>
</dbReference>
<evidence type="ECO:0000259" key="6">
    <source>
        <dbReference type="Pfam" id="PF00496"/>
    </source>
</evidence>
<feature type="signal peptide" evidence="5">
    <location>
        <begin position="1"/>
        <end position="30"/>
    </location>
</feature>
<keyword evidence="7" id="KW-0614">Plasmid</keyword>
<dbReference type="KEGG" id="lmd:METH_22090"/>
<dbReference type="CDD" id="cd08498">
    <property type="entry name" value="PBP2_NikA_DppA_OppA_like_2"/>
    <property type="match status" value="1"/>
</dbReference>
<keyword evidence="4 5" id="KW-0732">Signal</keyword>
<dbReference type="Gene3D" id="3.40.190.10">
    <property type="entry name" value="Periplasmic binding protein-like II"/>
    <property type="match status" value="1"/>
</dbReference>
<dbReference type="GO" id="GO:0043190">
    <property type="term" value="C:ATP-binding cassette (ABC) transporter complex"/>
    <property type="evidence" value="ECO:0007669"/>
    <property type="project" value="InterPro"/>
</dbReference>
<evidence type="ECO:0000313" key="8">
    <source>
        <dbReference type="Proteomes" id="UP000018780"/>
    </source>
</evidence>
<dbReference type="Gene3D" id="3.90.76.10">
    <property type="entry name" value="Dipeptide-binding Protein, Domain 1"/>
    <property type="match status" value="1"/>
</dbReference>
<protein>
    <recommendedName>
        <fullName evidence="6">Solute-binding protein family 5 domain-containing protein</fullName>
    </recommendedName>
</protein>
<evidence type="ECO:0000256" key="1">
    <source>
        <dbReference type="ARBA" id="ARBA00004418"/>
    </source>
</evidence>
<dbReference type="PANTHER" id="PTHR30290">
    <property type="entry name" value="PERIPLASMIC BINDING COMPONENT OF ABC TRANSPORTER"/>
    <property type="match status" value="1"/>
</dbReference>
<evidence type="ECO:0000313" key="7">
    <source>
        <dbReference type="EMBL" id="AHD03521.1"/>
    </source>
</evidence>
<comment type="similarity">
    <text evidence="2">Belongs to the bacterial solute-binding protein 5 family.</text>
</comment>
<dbReference type="InterPro" id="IPR039424">
    <property type="entry name" value="SBP_5"/>
</dbReference>
<name>V9VXQ5_9RHOB</name>
<dbReference type="GO" id="GO:0030288">
    <property type="term" value="C:outer membrane-bounded periplasmic space"/>
    <property type="evidence" value="ECO:0007669"/>
    <property type="project" value="UniProtKB-ARBA"/>
</dbReference>
<dbReference type="Pfam" id="PF00496">
    <property type="entry name" value="SBP_bac_5"/>
    <property type="match status" value="1"/>
</dbReference>
<evidence type="ECO:0000256" key="2">
    <source>
        <dbReference type="ARBA" id="ARBA00005695"/>
    </source>
</evidence>
<dbReference type="PATRIC" id="fig|999552.6.peg.4366"/>
<geneLocation type="plasmid" evidence="8">
    <name>1</name>
</geneLocation>
<dbReference type="InterPro" id="IPR000914">
    <property type="entry name" value="SBP_5_dom"/>
</dbReference>
<evidence type="ECO:0000256" key="3">
    <source>
        <dbReference type="ARBA" id="ARBA00022448"/>
    </source>
</evidence>
<dbReference type="InterPro" id="IPR030678">
    <property type="entry name" value="Peptide/Ni-bd"/>
</dbReference>
<dbReference type="GO" id="GO:0015833">
    <property type="term" value="P:peptide transport"/>
    <property type="evidence" value="ECO:0007669"/>
    <property type="project" value="TreeGrafter"/>
</dbReference>
<keyword evidence="8" id="KW-1185">Reference proteome</keyword>
<dbReference type="AlphaFoldDB" id="V9VXQ5"/>
<accession>V9VXQ5</accession>
<gene>
    <name evidence="7" type="ORF">METH_22090</name>
</gene>
<dbReference type="GO" id="GO:1904680">
    <property type="term" value="F:peptide transmembrane transporter activity"/>
    <property type="evidence" value="ECO:0007669"/>
    <property type="project" value="TreeGrafter"/>
</dbReference>
<dbReference type="HOGENOM" id="CLU_017028_7_4_5"/>
<sequence>MEIEMTFTSRLKAGLAAGALAAVLASAAGANTLRMADSTDIAAMDPHSMTESNTIGFLNHVYEGLVRYNQDLEVEPALATSWEFIEPTRIRFTLREGVTFHNGNAFTADDVVASLERAAHDSSPVKSNIPGMKAVEKIDDYTVDVVLAGPDPIVLNYLTNMLILDREWMEEHDALLPADMRSGRENYAVANSNGTGPFKLDSRQPDARTVLTVHEGWWDEPQHNLTRIEFSPIGSDATRIAALLSGELDFITPAPLQDIERIDRSEGASVILAPALRTIMLGMNQTDKLHNSNLTDRNPLQDRRVREALWRAIDMELIRKKIMRDRSRNAALLVAPPVPGYDEALDVLVPADPSAAKALLAEAGYADGFEVGLDCPNDRYVNDEEICQAITAMWSRIGVTAKLTAQTKSKHFEKLLAGSSDIYMMGWATLPMLDSYSVLSSLLHTPSDRMGAWNPGRYSNPEIDALTSKVAIELDPERRTAMMSEALKIARDDVAIIPLHQQPLAWAVRDGVDLPITADNKPRLWYAKIN</sequence>